<keyword evidence="4" id="KW-0378">Hydrolase</keyword>
<dbReference type="InterPro" id="IPR000834">
    <property type="entry name" value="Peptidase_M14"/>
</dbReference>
<feature type="signal peptide" evidence="9">
    <location>
        <begin position="1"/>
        <end position="24"/>
    </location>
</feature>
<dbReference type="PANTHER" id="PTHR11705:SF143">
    <property type="entry name" value="SLL0236 PROTEIN"/>
    <property type="match status" value="1"/>
</dbReference>
<evidence type="ECO:0000313" key="11">
    <source>
        <dbReference type="EMBL" id="WXB04903.1"/>
    </source>
</evidence>
<dbReference type="PROSITE" id="PS52035">
    <property type="entry name" value="PEPTIDASE_M14"/>
    <property type="match status" value="1"/>
</dbReference>
<evidence type="ECO:0000256" key="5">
    <source>
        <dbReference type="ARBA" id="ARBA00022833"/>
    </source>
</evidence>
<evidence type="ECO:0000256" key="8">
    <source>
        <dbReference type="SAM" id="MobiDB-lite"/>
    </source>
</evidence>
<dbReference type="Pfam" id="PF00246">
    <property type="entry name" value="Peptidase_M14"/>
    <property type="match status" value="1"/>
</dbReference>
<reference evidence="11" key="1">
    <citation type="submission" date="2021-12" db="EMBL/GenBank/DDBJ databases">
        <title>Discovery of the Pendulisporaceae a myxobacterial family with distinct sporulation behavior and unique specialized metabolism.</title>
        <authorList>
            <person name="Garcia R."/>
            <person name="Popoff A."/>
            <person name="Bader C.D."/>
            <person name="Loehr J."/>
            <person name="Walesch S."/>
            <person name="Walt C."/>
            <person name="Boldt J."/>
            <person name="Bunk B."/>
            <person name="Haeckl F.J.F.P.J."/>
            <person name="Gunesch A.P."/>
            <person name="Birkelbach J."/>
            <person name="Nuebel U."/>
            <person name="Pietschmann T."/>
            <person name="Bach T."/>
            <person name="Mueller R."/>
        </authorList>
    </citation>
    <scope>NUCLEOTIDE SEQUENCE</scope>
    <source>
        <strain evidence="11">MSr11367</strain>
    </source>
</reference>
<evidence type="ECO:0000256" key="1">
    <source>
        <dbReference type="ARBA" id="ARBA00001947"/>
    </source>
</evidence>
<keyword evidence="6" id="KW-0482">Metalloprotease</keyword>
<sequence>MKRWGIGAFALVILAISAGCSASAESDDQTASDSPDSKGRMYEYRVHDAVARADELASSGVDLLERRQGNDLFVLGDDATGEQLRALGFDISLHKEVVLPRWTPPQLRISNEETTLADVAETYYGGYHTVNAHYAHLDKVATDHPDLAKVVTYGQSWKKTKGNGGYDLKAICITKQGSGDCALSPNSTKPRFLLYTQIHAREITTGEMSWRWIDYLVDNYASDSTVKQLLDTEELWVVPIANPDGVDVVVQGGNNPRLQRKNADNANETSTTCSVPNHGVDLNRNFASHWGGASTTTNVCGETYRGPRADSEPETQSSESLWRKLFPAVRGPNQGDPSPQTAKGLLMTLHSDANTVMFPWYYSNVASANDSTQRAIARQLGSITGYEYGRSGEVLYAASGSTDDWAYEKLGVSVFTIEVGDPNTFGSCSGFLPPYSCQTSLFWPKMRPALIYAAQKAAAPFKP</sequence>
<protein>
    <recommendedName>
        <fullName evidence="10">Peptidase M14 domain-containing protein</fullName>
    </recommendedName>
</protein>
<feature type="active site" description="Proton donor/acceptor" evidence="7">
    <location>
        <position position="418"/>
    </location>
</feature>
<comment type="cofactor">
    <cofactor evidence="1">
        <name>Zn(2+)</name>
        <dbReference type="ChEBI" id="CHEBI:29105"/>
    </cofactor>
</comment>
<feature type="chain" id="PRO_5046095946" description="Peptidase M14 domain-containing protein" evidence="9">
    <location>
        <begin position="25"/>
        <end position="463"/>
    </location>
</feature>
<dbReference type="SUPFAM" id="SSF53187">
    <property type="entry name" value="Zn-dependent exopeptidases"/>
    <property type="match status" value="1"/>
</dbReference>
<dbReference type="PANTHER" id="PTHR11705">
    <property type="entry name" value="PROTEASE FAMILY M14 CARBOXYPEPTIDASE A,B"/>
    <property type="match status" value="1"/>
</dbReference>
<evidence type="ECO:0000256" key="6">
    <source>
        <dbReference type="ARBA" id="ARBA00023049"/>
    </source>
</evidence>
<keyword evidence="3" id="KW-0645">Protease</keyword>
<organism evidence="11 12">
    <name type="scientific">Pendulispora rubella</name>
    <dbReference type="NCBI Taxonomy" id="2741070"/>
    <lineage>
        <taxon>Bacteria</taxon>
        <taxon>Pseudomonadati</taxon>
        <taxon>Myxococcota</taxon>
        <taxon>Myxococcia</taxon>
        <taxon>Myxococcales</taxon>
        <taxon>Sorangiineae</taxon>
        <taxon>Pendulisporaceae</taxon>
        <taxon>Pendulispora</taxon>
    </lineage>
</organism>
<dbReference type="Proteomes" id="UP001374803">
    <property type="component" value="Chromosome"/>
</dbReference>
<dbReference type="SMART" id="SM00631">
    <property type="entry name" value="Zn_pept"/>
    <property type="match status" value="1"/>
</dbReference>
<evidence type="ECO:0000256" key="9">
    <source>
        <dbReference type="SAM" id="SignalP"/>
    </source>
</evidence>
<dbReference type="EMBL" id="CP089983">
    <property type="protein sequence ID" value="WXB04903.1"/>
    <property type="molecule type" value="Genomic_DNA"/>
</dbReference>
<gene>
    <name evidence="11" type="ORF">LVJ94_49435</name>
</gene>
<feature type="region of interest" description="Disordered" evidence="8">
    <location>
        <begin position="257"/>
        <end position="276"/>
    </location>
</feature>
<feature type="domain" description="Peptidase M14" evidence="10">
    <location>
        <begin position="126"/>
        <end position="456"/>
    </location>
</feature>
<name>A0ABZ2L4K8_9BACT</name>
<evidence type="ECO:0000256" key="4">
    <source>
        <dbReference type="ARBA" id="ARBA00022801"/>
    </source>
</evidence>
<evidence type="ECO:0000256" key="3">
    <source>
        <dbReference type="ARBA" id="ARBA00022670"/>
    </source>
</evidence>
<evidence type="ECO:0000256" key="2">
    <source>
        <dbReference type="ARBA" id="ARBA00005988"/>
    </source>
</evidence>
<dbReference type="Gene3D" id="3.40.630.10">
    <property type="entry name" value="Zn peptidases"/>
    <property type="match status" value="1"/>
</dbReference>
<comment type="similarity">
    <text evidence="2 7">Belongs to the peptidase M14 family.</text>
</comment>
<dbReference type="PROSITE" id="PS51257">
    <property type="entry name" value="PROKAR_LIPOPROTEIN"/>
    <property type="match status" value="1"/>
</dbReference>
<dbReference type="RefSeq" id="WP_394834546.1">
    <property type="nucleotide sequence ID" value="NZ_CP089929.1"/>
</dbReference>
<keyword evidence="12" id="KW-1185">Reference proteome</keyword>
<feature type="compositionally biased region" description="Polar residues" evidence="8">
    <location>
        <begin position="264"/>
        <end position="275"/>
    </location>
</feature>
<dbReference type="PRINTS" id="PR00765">
    <property type="entry name" value="CRBOXYPTASEA"/>
</dbReference>
<accession>A0ABZ2L4K8</accession>
<keyword evidence="5" id="KW-0862">Zinc</keyword>
<evidence type="ECO:0000313" key="12">
    <source>
        <dbReference type="Proteomes" id="UP001374803"/>
    </source>
</evidence>
<evidence type="ECO:0000256" key="7">
    <source>
        <dbReference type="PROSITE-ProRule" id="PRU01379"/>
    </source>
</evidence>
<keyword evidence="9" id="KW-0732">Signal</keyword>
<proteinExistence type="inferred from homology"/>
<evidence type="ECO:0000259" key="10">
    <source>
        <dbReference type="PROSITE" id="PS52035"/>
    </source>
</evidence>